<feature type="domain" description="AMP-dependent synthetase/ligase" evidence="8">
    <location>
        <begin position="32"/>
        <end position="430"/>
    </location>
</feature>
<comment type="pathway">
    <text evidence="2">Lipid metabolism; fatty acid beta-oxidation.</text>
</comment>
<reference evidence="10 11" key="1">
    <citation type="submission" date="2020-12" db="EMBL/GenBank/DDBJ databases">
        <title>Novel Thalassolituus-related marine hydrocarbonoclastic bacteria mediated algae-derived hydrocarbons mineralization in twilight zone of the northern South China Sea.</title>
        <authorList>
            <person name="Dong C."/>
        </authorList>
    </citation>
    <scope>NUCLEOTIDE SEQUENCE [LARGE SCALE GENOMIC DNA]</scope>
    <source>
        <strain evidence="10 11">IMCC1826</strain>
    </source>
</reference>
<dbReference type="Proteomes" id="UP000714380">
    <property type="component" value="Unassembled WGS sequence"/>
</dbReference>
<keyword evidence="3" id="KW-0436">Ligase</keyword>
<evidence type="ECO:0000256" key="5">
    <source>
        <dbReference type="ARBA" id="ARBA00026121"/>
    </source>
</evidence>
<dbReference type="PROSITE" id="PS00455">
    <property type="entry name" value="AMP_BINDING"/>
    <property type="match status" value="1"/>
</dbReference>
<dbReference type="InterPro" id="IPR050237">
    <property type="entry name" value="ATP-dep_AMP-bd_enzyme"/>
</dbReference>
<accession>A0ABS7ZS63</accession>
<dbReference type="Gene3D" id="3.40.50.980">
    <property type="match status" value="2"/>
</dbReference>
<dbReference type="SUPFAM" id="SSF56801">
    <property type="entry name" value="Acetyl-CoA synthetase-like"/>
    <property type="match status" value="1"/>
</dbReference>
<evidence type="ECO:0000259" key="8">
    <source>
        <dbReference type="Pfam" id="PF00501"/>
    </source>
</evidence>
<evidence type="ECO:0000256" key="4">
    <source>
        <dbReference type="ARBA" id="ARBA00023136"/>
    </source>
</evidence>
<dbReference type="InterPro" id="IPR045851">
    <property type="entry name" value="AMP-bd_C_sf"/>
</dbReference>
<dbReference type="Gene3D" id="2.30.38.10">
    <property type="entry name" value="Luciferase, Domain 3"/>
    <property type="match status" value="1"/>
</dbReference>
<evidence type="ECO:0000256" key="6">
    <source>
        <dbReference type="ARBA" id="ARBA00039545"/>
    </source>
</evidence>
<dbReference type="Pfam" id="PF13193">
    <property type="entry name" value="AMP-binding_C"/>
    <property type="match status" value="1"/>
</dbReference>
<dbReference type="EC" id="6.2.1.3" evidence="5"/>
<dbReference type="Pfam" id="PF00501">
    <property type="entry name" value="AMP-binding"/>
    <property type="match status" value="1"/>
</dbReference>
<evidence type="ECO:0000256" key="1">
    <source>
        <dbReference type="ARBA" id="ARBA00004170"/>
    </source>
</evidence>
<dbReference type="PANTHER" id="PTHR43767">
    <property type="entry name" value="LONG-CHAIN-FATTY-ACID--COA LIGASE"/>
    <property type="match status" value="1"/>
</dbReference>
<protein>
    <recommendedName>
        <fullName evidence="6">Long-chain-fatty-acid--CoA ligase</fullName>
        <ecNumber evidence="5">6.2.1.3</ecNumber>
    </recommendedName>
    <alternativeName>
        <fullName evidence="7">Long-chain acyl-CoA synthetase</fullName>
    </alternativeName>
</protein>
<proteinExistence type="predicted"/>
<comment type="subcellular location">
    <subcellularLocation>
        <location evidence="1">Membrane</location>
        <topology evidence="1">Peripheral membrane protein</topology>
    </subcellularLocation>
</comment>
<dbReference type="InterPro" id="IPR020845">
    <property type="entry name" value="AMP-binding_CS"/>
</dbReference>
<evidence type="ECO:0000256" key="3">
    <source>
        <dbReference type="ARBA" id="ARBA00022598"/>
    </source>
</evidence>
<organism evidence="10 11">
    <name type="scientific">Thalassolituus marinus</name>
    <dbReference type="NCBI Taxonomy" id="671053"/>
    <lineage>
        <taxon>Bacteria</taxon>
        <taxon>Pseudomonadati</taxon>
        <taxon>Pseudomonadota</taxon>
        <taxon>Gammaproteobacteria</taxon>
        <taxon>Oceanospirillales</taxon>
        <taxon>Oceanospirillaceae</taxon>
        <taxon>Thalassolituus</taxon>
    </lineage>
</organism>
<dbReference type="CDD" id="cd05936">
    <property type="entry name" value="FC-FACS_FadD_like"/>
    <property type="match status" value="1"/>
</dbReference>
<sequence length="574" mass="63082">MDASFWDGKRAPGVPDQINLAQYNAVVEVIESAFQRYADRSAFTSINYTLTYRQIDEYSAAFAAYLQNHTSLKPGDRIAIQMPNILQFPIAMYGALRAGMVVVNTNPLYTEREMLHQFNDSGAKALVCMDVFARSVQNIRAETGLKHIIVTSLADMLPLVKRTLINAAAKHIKKMVPPYDLPEAVSFRKALSQGAKIGGFVPNYMRNPNDTIILQYTGGTTGVAKGAELTNRNLVANMLQARAMLSQIDPASGEKIKPDTGAKVVAPLPLYHIYSFTVHLMALFELGDHSILIANPRDTDMFVRMMKPHQLTGIIGLNTLFVSLLAHPEFKKCDFSQLKLTLSGGTALVEDTAKRWKDMTGCGISEAYGLTECSPAVCMNPAGGLEQMGTVGQAVPGTALKCIDADGNEVAIGERGELCVNGPQVMKGYWNRPEATADSFTPDGEWLRTGDVAVIDEDGFVKIVDRIKDMILVSGFNVYPNEIEDVVAAHPAVENCAAIGVPDEKTGEAVKLFIVATDANVTVDEIRQYCRDNMTGYKVPRYIEFRTELPMTPVGKILRRELKDEEARKREETA</sequence>
<evidence type="ECO:0000313" key="11">
    <source>
        <dbReference type="Proteomes" id="UP000714380"/>
    </source>
</evidence>
<dbReference type="InterPro" id="IPR000873">
    <property type="entry name" value="AMP-dep_synth/lig_dom"/>
</dbReference>
<dbReference type="Gene3D" id="3.30.300.30">
    <property type="match status" value="1"/>
</dbReference>
<name>A0ABS7ZS63_9GAMM</name>
<gene>
    <name evidence="10" type="ORF">I9W95_10185</name>
</gene>
<dbReference type="PANTHER" id="PTHR43767:SF8">
    <property type="entry name" value="LONG-CHAIN-FATTY-ACID--COA LIGASE"/>
    <property type="match status" value="1"/>
</dbReference>
<keyword evidence="4" id="KW-0472">Membrane</keyword>
<dbReference type="RefSeq" id="WP_225674503.1">
    <property type="nucleotide sequence ID" value="NZ_JAEDAH010000050.1"/>
</dbReference>
<evidence type="ECO:0000259" key="9">
    <source>
        <dbReference type="Pfam" id="PF13193"/>
    </source>
</evidence>
<feature type="domain" description="AMP-binding enzyme C-terminal" evidence="9">
    <location>
        <begin position="482"/>
        <end position="556"/>
    </location>
</feature>
<evidence type="ECO:0000256" key="2">
    <source>
        <dbReference type="ARBA" id="ARBA00005005"/>
    </source>
</evidence>
<keyword evidence="11" id="KW-1185">Reference proteome</keyword>
<evidence type="ECO:0000313" key="10">
    <source>
        <dbReference type="EMBL" id="MCA6063977.1"/>
    </source>
</evidence>
<dbReference type="InterPro" id="IPR025110">
    <property type="entry name" value="AMP-bd_C"/>
</dbReference>
<evidence type="ECO:0000256" key="7">
    <source>
        <dbReference type="ARBA" id="ARBA00042773"/>
    </source>
</evidence>
<comment type="caution">
    <text evidence="10">The sequence shown here is derived from an EMBL/GenBank/DDBJ whole genome shotgun (WGS) entry which is preliminary data.</text>
</comment>
<dbReference type="EMBL" id="JAEDAH010000050">
    <property type="protein sequence ID" value="MCA6063977.1"/>
    <property type="molecule type" value="Genomic_DNA"/>
</dbReference>